<reference evidence="1" key="1">
    <citation type="submission" date="2021-06" db="EMBL/GenBank/DDBJ databases">
        <authorList>
            <person name="Kallberg Y."/>
            <person name="Tangrot J."/>
            <person name="Rosling A."/>
        </authorList>
    </citation>
    <scope>NUCLEOTIDE SEQUENCE</scope>
    <source>
        <strain evidence="1">CL356</strain>
    </source>
</reference>
<gene>
    <name evidence="1" type="ORF">ACOLOM_LOCUS2615</name>
</gene>
<dbReference type="EMBL" id="CAJVPT010003520">
    <property type="protein sequence ID" value="CAG8496745.1"/>
    <property type="molecule type" value="Genomic_DNA"/>
</dbReference>
<comment type="caution">
    <text evidence="1">The sequence shown here is derived from an EMBL/GenBank/DDBJ whole genome shotgun (WGS) entry which is preliminary data.</text>
</comment>
<protein>
    <submittedName>
        <fullName evidence="1">13870_t:CDS:1</fullName>
    </submittedName>
</protein>
<sequence>MTTIPTIDFALFDHDPTTCSKQIKEASEVIGFFYLKNHGIRQELIDEVFENACHTLCMKVLQLFAIALEIPDSEGGKSWFENRHRYETPSGDILRILHYPAMKNDEIGKDEIRAGSHSDYGSLTILFQKDVGGLELLSNTTDPPLWTPAPIIPNHVLINIGDLLEFWSKGLFKSTIHRVVFRTNETSADETSFNDERQKASDLDYQDRYSIAYFCHAEDDVKIDPIPSKIINERDENVSRILDKIGHKENAKLDVHKVITAGEYLKCRLDASYKY</sequence>
<keyword evidence="2" id="KW-1185">Reference proteome</keyword>
<name>A0ACA9KXR8_9GLOM</name>
<dbReference type="Proteomes" id="UP000789525">
    <property type="component" value="Unassembled WGS sequence"/>
</dbReference>
<accession>A0ACA9KXR8</accession>
<proteinExistence type="predicted"/>
<evidence type="ECO:0000313" key="2">
    <source>
        <dbReference type="Proteomes" id="UP000789525"/>
    </source>
</evidence>
<organism evidence="1 2">
    <name type="scientific">Acaulospora colombiana</name>
    <dbReference type="NCBI Taxonomy" id="27376"/>
    <lineage>
        <taxon>Eukaryota</taxon>
        <taxon>Fungi</taxon>
        <taxon>Fungi incertae sedis</taxon>
        <taxon>Mucoromycota</taxon>
        <taxon>Glomeromycotina</taxon>
        <taxon>Glomeromycetes</taxon>
        <taxon>Diversisporales</taxon>
        <taxon>Acaulosporaceae</taxon>
        <taxon>Acaulospora</taxon>
    </lineage>
</organism>
<evidence type="ECO:0000313" key="1">
    <source>
        <dbReference type="EMBL" id="CAG8496745.1"/>
    </source>
</evidence>